<dbReference type="Pfam" id="PF02021">
    <property type="entry name" value="UPF0102"/>
    <property type="match status" value="1"/>
</dbReference>
<dbReference type="Gene3D" id="3.40.1350.10">
    <property type="match status" value="1"/>
</dbReference>
<reference evidence="3" key="1">
    <citation type="submission" date="2020-10" db="EMBL/GenBank/DDBJ databases">
        <authorList>
            <person name="Gilroy R."/>
        </authorList>
    </citation>
    <scope>NUCLEOTIDE SEQUENCE</scope>
    <source>
        <strain evidence="3">ChiBcec2-4451</strain>
    </source>
</reference>
<comment type="similarity">
    <text evidence="1 2">Belongs to the UPF0102 family.</text>
</comment>
<comment type="caution">
    <text evidence="3">The sequence shown here is derived from an EMBL/GenBank/DDBJ whole genome shotgun (WGS) entry which is preliminary data.</text>
</comment>
<accession>A0A9D1NU01</accession>
<dbReference type="Proteomes" id="UP000886723">
    <property type="component" value="Unassembled WGS sequence"/>
</dbReference>
<dbReference type="PANTHER" id="PTHR34039">
    <property type="entry name" value="UPF0102 PROTEIN YRAN"/>
    <property type="match status" value="1"/>
</dbReference>
<evidence type="ECO:0000256" key="1">
    <source>
        <dbReference type="ARBA" id="ARBA00006738"/>
    </source>
</evidence>
<dbReference type="AlphaFoldDB" id="A0A9D1NU01"/>
<proteinExistence type="inferred from homology"/>
<reference evidence="3" key="2">
    <citation type="journal article" date="2021" name="PeerJ">
        <title>Extensive microbial diversity within the chicken gut microbiome revealed by metagenomics and culture.</title>
        <authorList>
            <person name="Gilroy R."/>
            <person name="Ravi A."/>
            <person name="Getino M."/>
            <person name="Pursley I."/>
            <person name="Horton D.L."/>
            <person name="Alikhan N.F."/>
            <person name="Baker D."/>
            <person name="Gharbi K."/>
            <person name="Hall N."/>
            <person name="Watson M."/>
            <person name="Adriaenssens E.M."/>
            <person name="Foster-Nyarko E."/>
            <person name="Jarju S."/>
            <person name="Secka A."/>
            <person name="Antonio M."/>
            <person name="Oren A."/>
            <person name="Chaudhuri R.R."/>
            <person name="La Ragione R."/>
            <person name="Hildebrand F."/>
            <person name="Pallen M.J."/>
        </authorList>
    </citation>
    <scope>NUCLEOTIDE SEQUENCE</scope>
    <source>
        <strain evidence="3">ChiBcec2-4451</strain>
    </source>
</reference>
<evidence type="ECO:0000256" key="2">
    <source>
        <dbReference type="HAMAP-Rule" id="MF_00048"/>
    </source>
</evidence>
<dbReference type="NCBIfam" id="NF009150">
    <property type="entry name" value="PRK12497.1-3"/>
    <property type="match status" value="1"/>
</dbReference>
<evidence type="ECO:0000313" key="4">
    <source>
        <dbReference type="Proteomes" id="UP000886723"/>
    </source>
</evidence>
<dbReference type="EMBL" id="DVON01000104">
    <property type="protein sequence ID" value="HIV12458.1"/>
    <property type="molecule type" value="Genomic_DNA"/>
</dbReference>
<evidence type="ECO:0000313" key="3">
    <source>
        <dbReference type="EMBL" id="HIV12458.1"/>
    </source>
</evidence>
<organism evidence="3 4">
    <name type="scientific">Candidatus Pullilachnospira stercoravium</name>
    <dbReference type="NCBI Taxonomy" id="2840913"/>
    <lineage>
        <taxon>Bacteria</taxon>
        <taxon>Bacillati</taxon>
        <taxon>Bacillota</taxon>
        <taxon>Clostridia</taxon>
        <taxon>Lachnospirales</taxon>
        <taxon>Lachnospiraceae</taxon>
        <taxon>Lachnospiraceae incertae sedis</taxon>
        <taxon>Candidatus Pullilachnospira</taxon>
    </lineage>
</organism>
<protein>
    <recommendedName>
        <fullName evidence="2">UPF0102 protein IAA63_04880</fullName>
    </recommendedName>
</protein>
<dbReference type="NCBIfam" id="TIGR00252">
    <property type="entry name" value="YraN family protein"/>
    <property type="match status" value="1"/>
</dbReference>
<dbReference type="GO" id="GO:0003676">
    <property type="term" value="F:nucleic acid binding"/>
    <property type="evidence" value="ECO:0007669"/>
    <property type="project" value="InterPro"/>
</dbReference>
<sequence>MNKRKLGGEMEKLAAETLRKAGYRILQSNYRCPAGEIDLIARHGKYLVFVEVKYRSTGESGLPEEAVDVRKQRVISRAALYYLAEHGMGEDTPCRFDVAAISLQGVRVYENAFDFQNPFCR</sequence>
<dbReference type="HAMAP" id="MF_00048">
    <property type="entry name" value="UPF0102"/>
    <property type="match status" value="1"/>
</dbReference>
<gene>
    <name evidence="3" type="ORF">IAA63_04880</name>
</gene>
<dbReference type="PANTHER" id="PTHR34039:SF1">
    <property type="entry name" value="UPF0102 PROTEIN YRAN"/>
    <property type="match status" value="1"/>
</dbReference>
<dbReference type="SUPFAM" id="SSF52980">
    <property type="entry name" value="Restriction endonuclease-like"/>
    <property type="match status" value="1"/>
</dbReference>
<dbReference type="InterPro" id="IPR011856">
    <property type="entry name" value="tRNA_endonuc-like_dom_sf"/>
</dbReference>
<dbReference type="InterPro" id="IPR011335">
    <property type="entry name" value="Restrct_endonuc-II-like"/>
</dbReference>
<dbReference type="CDD" id="cd20736">
    <property type="entry name" value="PoNe_Nuclease"/>
    <property type="match status" value="1"/>
</dbReference>
<name>A0A9D1NU01_9FIRM</name>
<dbReference type="InterPro" id="IPR003509">
    <property type="entry name" value="UPF0102_YraN-like"/>
</dbReference>